<proteinExistence type="predicted"/>
<dbReference type="PROSITE" id="PS51635">
    <property type="entry name" value="PNPLA"/>
    <property type="match status" value="1"/>
</dbReference>
<dbReference type="Pfam" id="PF13424">
    <property type="entry name" value="TPR_12"/>
    <property type="match status" value="3"/>
</dbReference>
<evidence type="ECO:0000256" key="3">
    <source>
        <dbReference type="SAM" id="Phobius"/>
    </source>
</evidence>
<dbReference type="SMART" id="SM00028">
    <property type="entry name" value="TPR"/>
    <property type="match status" value="4"/>
</dbReference>
<reference evidence="5" key="1">
    <citation type="submission" date="2021-01" db="EMBL/GenBank/DDBJ databases">
        <authorList>
            <person name="Kaushik A."/>
        </authorList>
    </citation>
    <scope>NUCLEOTIDE SEQUENCE</scope>
    <source>
        <strain evidence="5">AG6-10EEA</strain>
    </source>
</reference>
<dbReference type="Gene3D" id="3.40.50.300">
    <property type="entry name" value="P-loop containing nucleotide triphosphate hydrolases"/>
    <property type="match status" value="1"/>
</dbReference>
<protein>
    <recommendedName>
        <fullName evidence="4">PNPLA domain-containing protein</fullName>
    </recommendedName>
</protein>
<evidence type="ECO:0000259" key="4">
    <source>
        <dbReference type="PROSITE" id="PS51635"/>
    </source>
</evidence>
<comment type="caution">
    <text evidence="5">The sequence shown here is derived from an EMBL/GenBank/DDBJ whole genome shotgun (WGS) entry which is preliminary data.</text>
</comment>
<dbReference type="Gene3D" id="3.40.1090.10">
    <property type="entry name" value="Cytosolic phospholipase A2 catalytic domain"/>
    <property type="match status" value="1"/>
</dbReference>
<feature type="short sequence motif" description="DGA/G" evidence="2">
    <location>
        <begin position="197"/>
        <end position="199"/>
    </location>
</feature>
<dbReference type="InterPro" id="IPR011990">
    <property type="entry name" value="TPR-like_helical_dom_sf"/>
</dbReference>
<dbReference type="Pfam" id="PF13374">
    <property type="entry name" value="TPR_10"/>
    <property type="match status" value="1"/>
</dbReference>
<dbReference type="InterPro" id="IPR053137">
    <property type="entry name" value="NLR-like"/>
</dbReference>
<dbReference type="EMBL" id="CAJMXA010003686">
    <property type="protein sequence ID" value="CAE6511146.1"/>
    <property type="molecule type" value="Genomic_DNA"/>
</dbReference>
<dbReference type="InterPro" id="IPR016035">
    <property type="entry name" value="Acyl_Trfase/lysoPLipase"/>
</dbReference>
<evidence type="ECO:0000256" key="2">
    <source>
        <dbReference type="PROSITE-ProRule" id="PRU01161"/>
    </source>
</evidence>
<dbReference type="InterPro" id="IPR019734">
    <property type="entry name" value="TPR_rpt"/>
</dbReference>
<evidence type="ECO:0000313" key="5">
    <source>
        <dbReference type="EMBL" id="CAE6511146.1"/>
    </source>
</evidence>
<dbReference type="SUPFAM" id="SSF52151">
    <property type="entry name" value="FabD/lysophospholipase-like"/>
    <property type="match status" value="1"/>
</dbReference>
<keyword evidence="3" id="KW-0472">Membrane</keyword>
<evidence type="ECO:0000256" key="1">
    <source>
        <dbReference type="ARBA" id="ARBA00023098"/>
    </source>
</evidence>
<dbReference type="InterPro" id="IPR002641">
    <property type="entry name" value="PNPLA_dom"/>
</dbReference>
<keyword evidence="3" id="KW-0812">Transmembrane</keyword>
<dbReference type="GO" id="GO:0046486">
    <property type="term" value="P:glycerolipid metabolic process"/>
    <property type="evidence" value="ECO:0007669"/>
    <property type="project" value="UniProtKB-ARBA"/>
</dbReference>
<sequence length="1167" mass="130641">MTELPRQSTSLRLLSFDGGGVRGLSSLIILHEFMKRVQEQLDLHETPRPCEVFDLIAGTGTGGIIAILLGRLGLRVENAIETYQQIVRDAFSEKKFSGEGTFKTTNLGNTITRVIERYTGRADTLMMDSGRCKTFVCATQADNMTAGIPTLIRSYSVPENDGPKCKITQVALATMVTMGYFKPVIIDDSGIGTTYVDGGLSGNNPTAHMLAEAGRVFVDRNVSCVFSIGAGHLRPTSVKSNDLGIAIAQDSERVAQEMARRFQYTTDIYFRFNANQGMQNIGATNWGKLPELVLHTQQYIKSFEVSSSLTQAAKALVTAGVFVPATQLSGTIPPTDVFKALRSCPPPSAMFVGQEHALTQMEHHLFDSAEGRRVFVLYGLGGAGKTQLALKFAQVYRGKFSEVLYIDATSANTIEADLASFALSKKAGRNYANAVEWLADCQEKWLLILNNADDTSLNLHQYFPPCPHGSILITTRNRQLISYAQDTNAHLQLSGMKLEDGKRLLLKMSRVAWDEVNDKIAETIVIELGSLALAIAQAGAYICVHECGLPDYLDMYRDYRGELLEQYKNLTQKLDDYQWTVFTTWKASLGKLTPQALELFYLLAFMHHDRILEETFRRACLGVELNERVAITNEYHSAEITVTSFLSTLKLSGGSWYRPAFLRLVAEIRSYSLIDFDPTSGYYSIHPLVHSWFRTTIEQVHEAEKRTAILLALSIDNESGADDYEYRVKLVSHIDALSTGFRSDPNLTRKFTIVYDEAGRFRVAKSLLETVVDTDKRMLGMDHPDTLTDMLELANACQKNGELEEAEKLHIAVLEGRTRTLGEVHPDTYRAMGYLALTYQGQSRFREAEALQLKVLEAAKKLLGPEAHETFLSQLALATTYHSMGRLHEAESLYAESVEIQKRVLGTEHPTTLTTMYCFAGVLELLNKLDDAETIATVVFETRMRVSGKNHPNTLYALRVVATTKYKRGQYEEAAKIQEQVHEIQRHTLGELHPQTLWNRANLACTYRSLGRLAEAEQIYQRVLEIQIRVGGRGHPNVILSVINLAMFYSSLGRESQAEVIMVEGLAARSRLSCSNDIPVMADLKVSLAELYVKQRRWREAEILMQEAIATRMAIYGSEHHQVKGSLLSLCDIKSALWRETIIKWTYYLTGTLVALLSIAFMRFYTL</sequence>
<feature type="transmembrane region" description="Helical" evidence="3">
    <location>
        <begin position="1145"/>
        <end position="1165"/>
    </location>
</feature>
<organism evidence="5 6">
    <name type="scientific">Rhizoctonia solani</name>
    <dbReference type="NCBI Taxonomy" id="456999"/>
    <lineage>
        <taxon>Eukaryota</taxon>
        <taxon>Fungi</taxon>
        <taxon>Dikarya</taxon>
        <taxon>Basidiomycota</taxon>
        <taxon>Agaricomycotina</taxon>
        <taxon>Agaricomycetes</taxon>
        <taxon>Cantharellales</taxon>
        <taxon>Ceratobasidiaceae</taxon>
        <taxon>Rhizoctonia</taxon>
    </lineage>
</organism>
<dbReference type="PANTHER" id="PTHR46082:SF11">
    <property type="entry name" value="AAA+ ATPASE DOMAIN-CONTAINING PROTEIN-RELATED"/>
    <property type="match status" value="1"/>
</dbReference>
<dbReference type="SUPFAM" id="SSF52540">
    <property type="entry name" value="P-loop containing nucleoside triphosphate hydrolases"/>
    <property type="match status" value="1"/>
</dbReference>
<dbReference type="Proteomes" id="UP000663853">
    <property type="component" value="Unassembled WGS sequence"/>
</dbReference>
<dbReference type="PANTHER" id="PTHR46082">
    <property type="entry name" value="ATP/GTP-BINDING PROTEIN-RELATED"/>
    <property type="match status" value="1"/>
</dbReference>
<dbReference type="Gene3D" id="1.25.40.10">
    <property type="entry name" value="Tetratricopeptide repeat domain"/>
    <property type="match status" value="2"/>
</dbReference>
<dbReference type="Pfam" id="PF01734">
    <property type="entry name" value="Patatin"/>
    <property type="match status" value="1"/>
</dbReference>
<dbReference type="InterPro" id="IPR027417">
    <property type="entry name" value="P-loop_NTPase"/>
</dbReference>
<keyword evidence="1" id="KW-0443">Lipid metabolism</keyword>
<comment type="caution">
    <text evidence="2">Lacks conserved residue(s) required for the propagation of feature annotation.</text>
</comment>
<dbReference type="AlphaFoldDB" id="A0A8H3D5Q9"/>
<dbReference type="NCBIfam" id="NF040586">
    <property type="entry name" value="FxSxx_TPR"/>
    <property type="match status" value="1"/>
</dbReference>
<feature type="domain" description="PNPLA" evidence="4">
    <location>
        <begin position="14"/>
        <end position="210"/>
    </location>
</feature>
<evidence type="ECO:0000313" key="6">
    <source>
        <dbReference type="Proteomes" id="UP000663853"/>
    </source>
</evidence>
<gene>
    <name evidence="5" type="ORF">RDB_LOCUS128648</name>
</gene>
<dbReference type="SUPFAM" id="SSF48452">
    <property type="entry name" value="TPR-like"/>
    <property type="match status" value="3"/>
</dbReference>
<keyword evidence="3" id="KW-1133">Transmembrane helix</keyword>
<feature type="short sequence motif" description="GXGXXG" evidence="2">
    <location>
        <begin position="18"/>
        <end position="23"/>
    </location>
</feature>
<accession>A0A8H3D5Q9</accession>
<name>A0A8H3D5Q9_9AGAM</name>